<reference evidence="2" key="1">
    <citation type="journal article" date="2019" name="Int. J. Syst. Evol. Microbiol.">
        <title>The Global Catalogue of Microorganisms (GCM) 10K type strain sequencing project: providing services to taxonomists for standard genome sequencing and annotation.</title>
        <authorList>
            <consortium name="The Broad Institute Genomics Platform"/>
            <consortium name="The Broad Institute Genome Sequencing Center for Infectious Disease"/>
            <person name="Wu L."/>
            <person name="Ma J."/>
        </authorList>
    </citation>
    <scope>NUCLEOTIDE SEQUENCE [LARGE SCALE GENOMIC DNA]</scope>
    <source>
        <strain evidence="2">JCM 17933</strain>
    </source>
</reference>
<sequence>MHALAAVLPTQEEIASEFGEEFVHGLIHSDGCRAINRVLRPLKGGDRWYEYPRYFFTNASDDIRELFTDALDRLGIEWKRSDERIISIAKNEAVARWMSSWGRSTDRAESWAGSRVGAARGRDAAGDRRSVAGRRLGRCPGGPALDRRCEGGSGGRGLGDGVADAVDAQVVR</sequence>
<evidence type="ECO:0000313" key="1">
    <source>
        <dbReference type="EMBL" id="GAA4501150.1"/>
    </source>
</evidence>
<name>A0ABP8QEE2_9ACTN</name>
<gene>
    <name evidence="1" type="ORF">GCM10023191_050730</name>
</gene>
<protein>
    <submittedName>
        <fullName evidence="1">Uncharacterized protein</fullName>
    </submittedName>
</protein>
<keyword evidence="2" id="KW-1185">Reference proteome</keyword>
<dbReference type="RefSeq" id="WP_345468042.1">
    <property type="nucleotide sequence ID" value="NZ_BAABHF010000025.1"/>
</dbReference>
<proteinExistence type="predicted"/>
<organism evidence="1 2">
    <name type="scientific">Actinoallomurus oryzae</name>
    <dbReference type="NCBI Taxonomy" id="502180"/>
    <lineage>
        <taxon>Bacteria</taxon>
        <taxon>Bacillati</taxon>
        <taxon>Actinomycetota</taxon>
        <taxon>Actinomycetes</taxon>
        <taxon>Streptosporangiales</taxon>
        <taxon>Thermomonosporaceae</taxon>
        <taxon>Actinoallomurus</taxon>
    </lineage>
</organism>
<comment type="caution">
    <text evidence="1">The sequence shown here is derived from an EMBL/GenBank/DDBJ whole genome shotgun (WGS) entry which is preliminary data.</text>
</comment>
<dbReference type="EMBL" id="BAABHF010000025">
    <property type="protein sequence ID" value="GAA4501150.1"/>
    <property type="molecule type" value="Genomic_DNA"/>
</dbReference>
<dbReference type="Proteomes" id="UP001500503">
    <property type="component" value="Unassembled WGS sequence"/>
</dbReference>
<accession>A0ABP8QEE2</accession>
<evidence type="ECO:0000313" key="2">
    <source>
        <dbReference type="Proteomes" id="UP001500503"/>
    </source>
</evidence>